<evidence type="ECO:0000313" key="3">
    <source>
        <dbReference type="EMBL" id="EMD58165.1"/>
    </source>
</evidence>
<name>M2SLP7_COCSN</name>
<reference evidence="5" key="3">
    <citation type="journal article" date="2013" name="PLoS Genet.">
        <title>Comparative genome structure, secondary metabolite, and effector coding capacity across Cochliobolus pathogens.</title>
        <authorList>
            <person name="Condon B.J."/>
            <person name="Leng Y."/>
            <person name="Wu D."/>
            <person name="Bushley K.E."/>
            <person name="Ohm R.A."/>
            <person name="Otillar R."/>
            <person name="Martin J."/>
            <person name="Schackwitz W."/>
            <person name="Grimwood J."/>
            <person name="MohdZainudin N."/>
            <person name="Xue C."/>
            <person name="Wang R."/>
            <person name="Manning V.A."/>
            <person name="Dhillon B."/>
            <person name="Tu Z.J."/>
            <person name="Steffenson B.J."/>
            <person name="Salamov A."/>
            <person name="Sun H."/>
            <person name="Lowry S."/>
            <person name="LaButti K."/>
            <person name="Han J."/>
            <person name="Copeland A."/>
            <person name="Lindquist E."/>
            <person name="Barry K."/>
            <person name="Schmutz J."/>
            <person name="Baker S.E."/>
            <person name="Ciuffetti L.M."/>
            <person name="Grigoriev I.V."/>
            <person name="Zhong S."/>
            <person name="Turgeon B.G."/>
        </authorList>
    </citation>
    <scope>NUCLEOTIDE SEQUENCE [LARGE SCALE GENOMIC DNA]</scope>
    <source>
        <strain evidence="5">ND90Pr / ATCC 201652</strain>
    </source>
</reference>
<evidence type="ECO:0000313" key="5">
    <source>
        <dbReference type="Proteomes" id="UP000016934"/>
    </source>
</evidence>
<organism evidence="2 5">
    <name type="scientific">Cochliobolus sativus (strain ND90Pr / ATCC 201652)</name>
    <name type="common">Common root rot and spot blotch fungus</name>
    <name type="synonym">Bipolaris sorokiniana</name>
    <dbReference type="NCBI Taxonomy" id="665912"/>
    <lineage>
        <taxon>Eukaryota</taxon>
        <taxon>Fungi</taxon>
        <taxon>Dikarya</taxon>
        <taxon>Ascomycota</taxon>
        <taxon>Pezizomycotina</taxon>
        <taxon>Dothideomycetes</taxon>
        <taxon>Pleosporomycetidae</taxon>
        <taxon>Pleosporales</taxon>
        <taxon>Pleosporineae</taxon>
        <taxon>Pleosporaceae</taxon>
        <taxon>Bipolaris</taxon>
    </lineage>
</organism>
<dbReference type="EMBL" id="KB445680">
    <property type="protein sequence ID" value="EMD58165.1"/>
    <property type="molecule type" value="Genomic_DNA"/>
</dbReference>
<evidence type="ECO:0000256" key="1">
    <source>
        <dbReference type="SAM" id="MobiDB-lite"/>
    </source>
</evidence>
<protein>
    <submittedName>
        <fullName evidence="2">Uncharacterized protein</fullName>
    </submittedName>
</protein>
<dbReference type="HOGENOM" id="CLU_3037865_0_0_1"/>
<dbReference type="EMBL" id="KB445640">
    <property type="protein sequence ID" value="EMD66091.1"/>
    <property type="molecule type" value="Genomic_DNA"/>
</dbReference>
<dbReference type="KEGG" id="bsc:COCSADRAFT_158248"/>
<dbReference type="GeneID" id="19132420"/>
<dbReference type="RefSeq" id="XP_007706135.1">
    <property type="nucleotide sequence ID" value="XM_007707945.1"/>
</dbReference>
<dbReference type="EMBL" id="KB445755">
    <property type="protein sequence ID" value="EMD58076.1"/>
    <property type="molecule type" value="Genomic_DNA"/>
</dbReference>
<feature type="non-terminal residue" evidence="2">
    <location>
        <position position="55"/>
    </location>
</feature>
<evidence type="ECO:0000313" key="2">
    <source>
        <dbReference type="EMBL" id="EMD58076.1"/>
    </source>
</evidence>
<gene>
    <name evidence="4" type="ORF">COCSADRAFT_158248</name>
    <name evidence="3" type="ORF">COCSADRAFT_165849</name>
    <name evidence="2" type="ORF">COCSADRAFT_165933</name>
</gene>
<dbReference type="Proteomes" id="UP000016934">
    <property type="component" value="Unassembled WGS sequence"/>
</dbReference>
<reference evidence="2" key="2">
    <citation type="submission" date="2012-05" db="EMBL/GenBank/DDBJ databases">
        <title>Comparative genome structure, secondary metabolite and effector coding capacity across Cochliobolus pathogens.</title>
        <authorList>
            <consortium name="US DOE Joint Genome Institute (JGI-PGF)"/>
            <person name="Condon B.J."/>
            <person name="Leng Y."/>
            <person name="Wu D."/>
            <person name="Bushley K.E."/>
            <person name="Ohm R.A."/>
            <person name="Otillar R."/>
            <person name="Martin J."/>
            <person name="Schackwitz W."/>
            <person name="Grimwood J."/>
            <person name="MohdZainudin N."/>
            <person name="Xue C."/>
            <person name="Wang R."/>
            <person name="Dhillon B."/>
            <person name="Tu Z.J."/>
            <person name="Steffenson B.J."/>
            <person name="Salamov A."/>
            <person name="Sun H."/>
            <person name="Lowry S."/>
            <person name="LaButti K."/>
            <person name="Han J."/>
            <person name="Copeland A."/>
            <person name="Lindquist E."/>
            <person name="Lucas S."/>
            <person name="Barry K."/>
            <person name="Schmutz J."/>
            <person name="Baker S."/>
            <person name="Grigoriev I.V."/>
            <person name="Zhong S."/>
            <person name="Turgeon B.G."/>
        </authorList>
    </citation>
    <scope>NUCLEOTIDE SEQUENCE</scope>
    <source>
        <strain evidence="2">ND90Pr</strain>
    </source>
</reference>
<dbReference type="KEGG" id="bsc:COCSADRAFT_165933"/>
<dbReference type="RefSeq" id="XP_007697673.1">
    <property type="nucleotide sequence ID" value="XM_007699483.1"/>
</dbReference>
<dbReference type="GeneID" id="19132410"/>
<feature type="region of interest" description="Disordered" evidence="1">
    <location>
        <begin position="1"/>
        <end position="25"/>
    </location>
</feature>
<feature type="compositionally biased region" description="Pro residues" evidence="1">
    <location>
        <begin position="7"/>
        <end position="20"/>
    </location>
</feature>
<dbReference type="RefSeq" id="XP_007706224.1">
    <property type="nucleotide sequence ID" value="XM_007708034.1"/>
</dbReference>
<dbReference type="GeneID" id="19131884"/>
<sequence>MGLHEPMPNPEPSNAPPRPPTYEELAESWSQLNATNNLLRRNLDQMATRLKDAEG</sequence>
<accession>M2SLP7</accession>
<proteinExistence type="predicted"/>
<reference evidence="2 5" key="1">
    <citation type="journal article" date="2012" name="PLoS Pathog.">
        <title>Diverse lifestyles and strategies of plant pathogenesis encoded in the genomes of eighteen Dothideomycetes fungi.</title>
        <authorList>
            <person name="Ohm R.A."/>
            <person name="Feau N."/>
            <person name="Henrissat B."/>
            <person name="Schoch C.L."/>
            <person name="Horwitz B.A."/>
            <person name="Barry K.W."/>
            <person name="Condon B.J."/>
            <person name="Copeland A.C."/>
            <person name="Dhillon B."/>
            <person name="Glaser F."/>
            <person name="Hesse C.N."/>
            <person name="Kosti I."/>
            <person name="LaButti K."/>
            <person name="Lindquist E.A."/>
            <person name="Lucas S."/>
            <person name="Salamov A.A."/>
            <person name="Bradshaw R.E."/>
            <person name="Ciuffetti L."/>
            <person name="Hamelin R.C."/>
            <person name="Kema G.H.J."/>
            <person name="Lawrence C."/>
            <person name="Scott J.A."/>
            <person name="Spatafora J.W."/>
            <person name="Turgeon B.G."/>
            <person name="de Wit P.J.G.M."/>
            <person name="Zhong S."/>
            <person name="Goodwin S.B."/>
            <person name="Grigoriev I.V."/>
        </authorList>
    </citation>
    <scope>NUCLEOTIDE SEQUENCE [LARGE SCALE GENOMIC DNA]</scope>
    <source>
        <strain evidence="2">ND90Pr</strain>
        <strain evidence="5">ND90Pr / ATCC 201652</strain>
    </source>
</reference>
<dbReference type="KEGG" id="bsc:COCSADRAFT_165849"/>
<keyword evidence="5" id="KW-1185">Reference proteome</keyword>
<dbReference type="AlphaFoldDB" id="M2SLP7"/>
<evidence type="ECO:0000313" key="4">
    <source>
        <dbReference type="EMBL" id="EMD66091.1"/>
    </source>
</evidence>